<gene>
    <name evidence="1" type="ORF">HPB49_000483</name>
</gene>
<dbReference type="EMBL" id="CM023476">
    <property type="protein sequence ID" value="KAH7940484.1"/>
    <property type="molecule type" value="Genomic_DNA"/>
</dbReference>
<organism evidence="1 2">
    <name type="scientific">Dermacentor silvarum</name>
    <name type="common">Tick</name>
    <dbReference type="NCBI Taxonomy" id="543639"/>
    <lineage>
        <taxon>Eukaryota</taxon>
        <taxon>Metazoa</taxon>
        <taxon>Ecdysozoa</taxon>
        <taxon>Arthropoda</taxon>
        <taxon>Chelicerata</taxon>
        <taxon>Arachnida</taxon>
        <taxon>Acari</taxon>
        <taxon>Parasitiformes</taxon>
        <taxon>Ixodida</taxon>
        <taxon>Ixodoidea</taxon>
        <taxon>Ixodidae</taxon>
        <taxon>Rhipicephalinae</taxon>
        <taxon>Dermacentor</taxon>
    </lineage>
</organism>
<evidence type="ECO:0000313" key="1">
    <source>
        <dbReference type="EMBL" id="KAH7940484.1"/>
    </source>
</evidence>
<dbReference type="Proteomes" id="UP000821865">
    <property type="component" value="Chromosome 7"/>
</dbReference>
<accession>A0ACB8CCN8</accession>
<keyword evidence="2" id="KW-1185">Reference proteome</keyword>
<proteinExistence type="predicted"/>
<reference evidence="1" key="1">
    <citation type="submission" date="2020-05" db="EMBL/GenBank/DDBJ databases">
        <title>Large-scale comparative analyses of tick genomes elucidate their genetic diversity and vector capacities.</title>
        <authorList>
            <person name="Jia N."/>
            <person name="Wang J."/>
            <person name="Shi W."/>
            <person name="Du L."/>
            <person name="Sun Y."/>
            <person name="Zhan W."/>
            <person name="Jiang J."/>
            <person name="Wang Q."/>
            <person name="Zhang B."/>
            <person name="Ji P."/>
            <person name="Sakyi L.B."/>
            <person name="Cui X."/>
            <person name="Yuan T."/>
            <person name="Jiang B."/>
            <person name="Yang W."/>
            <person name="Lam T.T.-Y."/>
            <person name="Chang Q."/>
            <person name="Ding S."/>
            <person name="Wang X."/>
            <person name="Zhu J."/>
            <person name="Ruan X."/>
            <person name="Zhao L."/>
            <person name="Wei J."/>
            <person name="Que T."/>
            <person name="Du C."/>
            <person name="Cheng J."/>
            <person name="Dai P."/>
            <person name="Han X."/>
            <person name="Huang E."/>
            <person name="Gao Y."/>
            <person name="Liu J."/>
            <person name="Shao H."/>
            <person name="Ye R."/>
            <person name="Li L."/>
            <person name="Wei W."/>
            <person name="Wang X."/>
            <person name="Wang C."/>
            <person name="Yang T."/>
            <person name="Huo Q."/>
            <person name="Li W."/>
            <person name="Guo W."/>
            <person name="Chen H."/>
            <person name="Zhou L."/>
            <person name="Ni X."/>
            <person name="Tian J."/>
            <person name="Zhou Y."/>
            <person name="Sheng Y."/>
            <person name="Liu T."/>
            <person name="Pan Y."/>
            <person name="Xia L."/>
            <person name="Li J."/>
            <person name="Zhao F."/>
            <person name="Cao W."/>
        </authorList>
    </citation>
    <scope>NUCLEOTIDE SEQUENCE</scope>
    <source>
        <strain evidence="1">Dsil-2018</strain>
    </source>
</reference>
<protein>
    <submittedName>
        <fullName evidence="1">Uncharacterized protein</fullName>
    </submittedName>
</protein>
<comment type="caution">
    <text evidence="1">The sequence shown here is derived from an EMBL/GenBank/DDBJ whole genome shotgun (WGS) entry which is preliminary data.</text>
</comment>
<evidence type="ECO:0000313" key="2">
    <source>
        <dbReference type="Proteomes" id="UP000821865"/>
    </source>
</evidence>
<sequence>MEVKELRFIDGLCIRSFFPESLIRSTLAYSPHPDDVFVVSYPKCGTTWTQYLILSVLTDGEPPTSLEDFMLASPYMEMMGAEAAEKMPRPALLKTHLPFDKQPYSEQAKYIYVARNPYDVCVSYYYFLKSMTPKRVKDVSFSKFHQLFVSGSVSYGDYFDHLLSWYKHRHDDNVLFLTYEQLKKEPDFWTLKIADFLGGDYADRMREDPSSASKSS</sequence>
<name>A0ACB8CCN8_DERSI</name>